<evidence type="ECO:0000313" key="13">
    <source>
        <dbReference type="EMBL" id="PHH77469.1"/>
    </source>
</evidence>
<evidence type="ECO:0000256" key="11">
    <source>
        <dbReference type="ARBA" id="ARBA00077470"/>
    </source>
</evidence>
<dbReference type="SMART" id="SM00534">
    <property type="entry name" value="MUTSac"/>
    <property type="match status" value="1"/>
</dbReference>
<dbReference type="OrthoDB" id="29596at2759"/>
<keyword evidence="5" id="KW-0547">Nucleotide-binding</keyword>
<dbReference type="FunFam" id="3.40.50.300:FF:001067">
    <property type="entry name" value="DNA mismatch repair protein MSH5"/>
    <property type="match status" value="1"/>
</dbReference>
<dbReference type="AlphaFoldDB" id="A0A2C5XP37"/>
<comment type="caution">
    <text evidence="13">The sequence shown here is derived from an EMBL/GenBank/DDBJ whole genome shotgun (WGS) entry which is preliminary data.</text>
</comment>
<evidence type="ECO:0000259" key="12">
    <source>
        <dbReference type="PROSITE" id="PS00486"/>
    </source>
</evidence>
<keyword evidence="8" id="KW-0539">Nucleus</keyword>
<dbReference type="Gene3D" id="1.10.1420.10">
    <property type="match status" value="1"/>
</dbReference>
<dbReference type="GO" id="GO:0005694">
    <property type="term" value="C:chromosome"/>
    <property type="evidence" value="ECO:0007669"/>
    <property type="project" value="UniProtKB-SubCell"/>
</dbReference>
<dbReference type="SUPFAM" id="SSF52540">
    <property type="entry name" value="P-loop containing nucleoside triphosphate hydrolases"/>
    <property type="match status" value="1"/>
</dbReference>
<protein>
    <recommendedName>
        <fullName evidence="10">DNA mismatch repair protein MSH5</fullName>
    </recommendedName>
    <alternativeName>
        <fullName evidence="11">MutS protein homolog 5</fullName>
    </alternativeName>
</protein>
<evidence type="ECO:0000256" key="5">
    <source>
        <dbReference type="ARBA" id="ARBA00022741"/>
    </source>
</evidence>
<evidence type="ECO:0000256" key="3">
    <source>
        <dbReference type="ARBA" id="ARBA00006271"/>
    </source>
</evidence>
<dbReference type="GO" id="GO:0006298">
    <property type="term" value="P:mismatch repair"/>
    <property type="evidence" value="ECO:0007669"/>
    <property type="project" value="InterPro"/>
</dbReference>
<evidence type="ECO:0000256" key="9">
    <source>
        <dbReference type="ARBA" id="ARBA00023254"/>
    </source>
</evidence>
<proteinExistence type="inferred from homology"/>
<dbReference type="SUPFAM" id="SSF48334">
    <property type="entry name" value="DNA repair protein MutS, domain III"/>
    <property type="match status" value="1"/>
</dbReference>
<keyword evidence="6" id="KW-0067">ATP-binding</keyword>
<dbReference type="GO" id="GO:0030983">
    <property type="term" value="F:mismatched DNA binding"/>
    <property type="evidence" value="ECO:0007669"/>
    <property type="project" value="InterPro"/>
</dbReference>
<dbReference type="Proteomes" id="UP000224854">
    <property type="component" value="Unassembled WGS sequence"/>
</dbReference>
<evidence type="ECO:0000313" key="14">
    <source>
        <dbReference type="Proteomes" id="UP000224854"/>
    </source>
</evidence>
<dbReference type="InterPro" id="IPR027417">
    <property type="entry name" value="P-loop_NTPase"/>
</dbReference>
<feature type="domain" description="DNA mismatch repair proteins mutS family" evidence="12">
    <location>
        <begin position="675"/>
        <end position="691"/>
    </location>
</feature>
<evidence type="ECO:0000256" key="4">
    <source>
        <dbReference type="ARBA" id="ARBA00022454"/>
    </source>
</evidence>
<dbReference type="GO" id="GO:0005524">
    <property type="term" value="F:ATP binding"/>
    <property type="evidence" value="ECO:0007669"/>
    <property type="project" value="UniProtKB-KW"/>
</dbReference>
<organism evidence="13 14">
    <name type="scientific">Ophiocordyceps australis</name>
    <dbReference type="NCBI Taxonomy" id="1399860"/>
    <lineage>
        <taxon>Eukaryota</taxon>
        <taxon>Fungi</taxon>
        <taxon>Dikarya</taxon>
        <taxon>Ascomycota</taxon>
        <taxon>Pezizomycotina</taxon>
        <taxon>Sordariomycetes</taxon>
        <taxon>Hypocreomycetidae</taxon>
        <taxon>Hypocreales</taxon>
        <taxon>Ophiocordycipitaceae</taxon>
        <taxon>Ophiocordyceps</taxon>
    </lineage>
</organism>
<dbReference type="Pfam" id="PF05192">
    <property type="entry name" value="MutS_III"/>
    <property type="match status" value="1"/>
</dbReference>
<dbReference type="GO" id="GO:0005634">
    <property type="term" value="C:nucleus"/>
    <property type="evidence" value="ECO:0007669"/>
    <property type="project" value="UniProtKB-SubCell"/>
</dbReference>
<dbReference type="PANTHER" id="PTHR11361">
    <property type="entry name" value="DNA MISMATCH REPAIR PROTEIN MUTS FAMILY MEMBER"/>
    <property type="match status" value="1"/>
</dbReference>
<dbReference type="Gene3D" id="3.40.50.300">
    <property type="entry name" value="P-loop containing nucleotide triphosphate hydrolases"/>
    <property type="match status" value="1"/>
</dbReference>
<evidence type="ECO:0000256" key="10">
    <source>
        <dbReference type="ARBA" id="ARBA00073549"/>
    </source>
</evidence>
<keyword evidence="7" id="KW-0238">DNA-binding</keyword>
<dbReference type="InterPro" id="IPR036187">
    <property type="entry name" value="DNA_mismatch_repair_MutS_sf"/>
</dbReference>
<dbReference type="PANTHER" id="PTHR11361:SF20">
    <property type="entry name" value="MUTS PROTEIN HOMOLOG 5"/>
    <property type="match status" value="1"/>
</dbReference>
<keyword evidence="14" id="KW-1185">Reference proteome</keyword>
<dbReference type="Pfam" id="PF00488">
    <property type="entry name" value="MutS_V"/>
    <property type="match status" value="1"/>
</dbReference>
<dbReference type="CDD" id="cd03281">
    <property type="entry name" value="ABC_MSH5_euk"/>
    <property type="match status" value="1"/>
</dbReference>
<gene>
    <name evidence="13" type="ORF">CDD82_3491</name>
</gene>
<keyword evidence="9" id="KW-0469">Meiosis</keyword>
<dbReference type="InterPro" id="IPR045076">
    <property type="entry name" value="MutS"/>
</dbReference>
<accession>A0A2C5XP37</accession>
<comment type="subcellular location">
    <subcellularLocation>
        <location evidence="2">Chromosome</location>
    </subcellularLocation>
    <subcellularLocation>
        <location evidence="1">Nucleus</location>
    </subcellularLocation>
</comment>
<evidence type="ECO:0000256" key="1">
    <source>
        <dbReference type="ARBA" id="ARBA00004123"/>
    </source>
</evidence>
<evidence type="ECO:0000256" key="8">
    <source>
        <dbReference type="ARBA" id="ARBA00023242"/>
    </source>
</evidence>
<dbReference type="GO" id="GO:0140664">
    <property type="term" value="F:ATP-dependent DNA damage sensor activity"/>
    <property type="evidence" value="ECO:0007669"/>
    <property type="project" value="InterPro"/>
</dbReference>
<evidence type="ECO:0000256" key="2">
    <source>
        <dbReference type="ARBA" id="ARBA00004286"/>
    </source>
</evidence>
<evidence type="ECO:0000256" key="7">
    <source>
        <dbReference type="ARBA" id="ARBA00023125"/>
    </source>
</evidence>
<dbReference type="GO" id="GO:0051026">
    <property type="term" value="P:chiasma assembly"/>
    <property type="evidence" value="ECO:0007669"/>
    <property type="project" value="TreeGrafter"/>
</dbReference>
<comment type="similarity">
    <text evidence="3">Belongs to the DNA mismatch repair MutS family.</text>
</comment>
<sequence>MALDMRDGACMACACFSTATGVLSLSEDVPLADMDIAEHFLSHFQPTTLLISARAPERLIDLVEKLAAPADEHQRFILRLLASSEFSSASAREKLLSLQIHQSPRPAAIFSVRGGACSAGDNLSSGIADALDHEESRNFKLMRLGTLINIESRIAVTCAGAVLGELDRRRSGGCFSSDPDAAFMFQVSSTETFSLKDFVFVNTETLGSLQIIQAEFHPNSQTWGMDGSRAGTKESLSVYGLFHHLASTPQGRIRLRQIFLRPTMDMSIIAKRQCVIAMLLRPENAEFVKQTTAIMRKICNIRKIITQLQKGVECSSGGSSWNKGVWATLRKFSSQALKLRDLADSIFASTGVQGVHELLGNIRQADLVAVGEMINRTIDFEQSENRRRSSVRSGVDAHLDALKRRYDGMSSFLTEVVNQVSEKVPDWASQYIRSCIFLPQLGFLMAVELDVKTGNGKYDGEGPGMSRWEKLFTSEDIACYKNSYMRELDEQYGDMYCEIGDREVEIIHGLATSVLEHREALMVASDACGDFDALMALAIGASKYKLTAPQMTQDNVVQIYNGRHPLQELVVPNFVPNDCNIAGGSGEAILEQQANLVVLTGPNHSGKSIYLKQVAIIVYLAHVGSFVPADKAIVGVTDKILTRISTRESMCGLESAFAIDVKQAAQAMRFSTRQSLVLVDEFGKGTNPDDGAGLFAAVLNHFLSLGSQAPRLLVTTHFHEIMEGDYLDRHRGLVVVHMDVKTDWQVDQVEDQVTYLFRLKSGHSSSSFGGRCAALNGVPRGVVDRAEALSLLLSRNEDLGTSCVELSHEEEQRLEIAEAVARRFLQQDFDGYSNSGEPGRNVKDVLSSVLGVSHD</sequence>
<reference evidence="13 14" key="1">
    <citation type="submission" date="2017-06" db="EMBL/GenBank/DDBJ databases">
        <title>Ant-infecting Ophiocordyceps genomes reveal a high diversity of potential behavioral manipulation genes and a possible major role for enterotoxins.</title>
        <authorList>
            <person name="De Bekker C."/>
            <person name="Evans H.C."/>
            <person name="Brachmann A."/>
            <person name="Hughes D.P."/>
        </authorList>
    </citation>
    <scope>NUCLEOTIDE SEQUENCE [LARGE SCALE GENOMIC DNA]</scope>
    <source>
        <strain evidence="13 14">1348a</strain>
    </source>
</reference>
<dbReference type="SMART" id="SM00533">
    <property type="entry name" value="MUTSd"/>
    <property type="match status" value="1"/>
</dbReference>
<keyword evidence="4" id="KW-0158">Chromosome</keyword>
<dbReference type="InterPro" id="IPR000432">
    <property type="entry name" value="DNA_mismatch_repair_MutS_C"/>
</dbReference>
<evidence type="ECO:0000256" key="6">
    <source>
        <dbReference type="ARBA" id="ARBA00022840"/>
    </source>
</evidence>
<dbReference type="InterPro" id="IPR007696">
    <property type="entry name" value="DNA_mismatch_repair_MutS_core"/>
</dbReference>
<dbReference type="EMBL" id="NJEU01000267">
    <property type="protein sequence ID" value="PHH77469.1"/>
    <property type="molecule type" value="Genomic_DNA"/>
</dbReference>
<name>A0A2C5XP37_9HYPO</name>
<dbReference type="PROSITE" id="PS00486">
    <property type="entry name" value="DNA_MISMATCH_REPAIR_2"/>
    <property type="match status" value="1"/>
</dbReference>